<sequence>MRRKFCRNSMACSWKRVVLLPLPLWILLCYLLYQSTTGPVGSRSDLFRLRNNKRGNWDTSSTIHLGFVLRGERVFLRAVTLLKNIFYYQGRINDPSGSCVVRNYGSSGHVCRKEPIPGFNPVHVHIVADNETRKMAHSCFTNASLPAFSWSLYDITPYLSFVEEFPNGHDTGPSAMVKITWPFILEKDVDRFITLDTDTLFNHNIAELWSYFDRFNDEQVLGLAYEATASSAYFQPDAQHPYADGGLNSGVILWYMKRIRLLPWEQLVRTGVLLQLREHSTLNGDQSVFNGIITHNPKLYFNLNCEWHVQLWNEHSAPACPVVWPERDPDELDCISTLGRLGTNTQPNLLRLAHFNTAPKPETDNWTSNFQVEQASLTRVDRSLGITKLRARFYTVYKRFRDLPITCFR</sequence>
<evidence type="ECO:0000313" key="6">
    <source>
        <dbReference type="EMBL" id="CAL5134175.1"/>
    </source>
</evidence>
<dbReference type="AlphaFoldDB" id="A0AAV2TCQ8"/>
<accession>A0AAV2TCQ8</accession>
<keyword evidence="4" id="KW-0808">Transferase</keyword>
<name>A0AAV2TCQ8_CALDB</name>
<comment type="similarity">
    <text evidence="2">Belongs to the glycosyltransferase 8 family.</text>
</comment>
<keyword evidence="5" id="KW-0812">Transmembrane</keyword>
<dbReference type="InterPro" id="IPR051993">
    <property type="entry name" value="Glycosyltransferase_8"/>
</dbReference>
<dbReference type="InterPro" id="IPR029044">
    <property type="entry name" value="Nucleotide-diphossugar_trans"/>
</dbReference>
<comment type="subcellular location">
    <subcellularLocation>
        <location evidence="1">Membrane</location>
        <topology evidence="1">Single-pass type II membrane protein</topology>
    </subcellularLocation>
</comment>
<dbReference type="EMBL" id="CAXLJL010000179">
    <property type="protein sequence ID" value="CAL5134175.1"/>
    <property type="molecule type" value="Genomic_DNA"/>
</dbReference>
<reference evidence="6" key="1">
    <citation type="submission" date="2024-06" db="EMBL/GenBank/DDBJ databases">
        <authorList>
            <person name="Liu X."/>
            <person name="Lenzi L."/>
            <person name="Haldenby T S."/>
            <person name="Uol C."/>
        </authorList>
    </citation>
    <scope>NUCLEOTIDE SEQUENCE</scope>
</reference>
<dbReference type="GO" id="GO:0035252">
    <property type="term" value="F:UDP-xylosyltransferase activity"/>
    <property type="evidence" value="ECO:0007669"/>
    <property type="project" value="TreeGrafter"/>
</dbReference>
<keyword evidence="3" id="KW-0328">Glycosyltransferase</keyword>
<organism evidence="6 7">
    <name type="scientific">Calicophoron daubneyi</name>
    <name type="common">Rumen fluke</name>
    <name type="synonym">Paramphistomum daubneyi</name>
    <dbReference type="NCBI Taxonomy" id="300641"/>
    <lineage>
        <taxon>Eukaryota</taxon>
        <taxon>Metazoa</taxon>
        <taxon>Spiralia</taxon>
        <taxon>Lophotrochozoa</taxon>
        <taxon>Platyhelminthes</taxon>
        <taxon>Trematoda</taxon>
        <taxon>Digenea</taxon>
        <taxon>Plagiorchiida</taxon>
        <taxon>Pronocephalata</taxon>
        <taxon>Paramphistomoidea</taxon>
        <taxon>Paramphistomidae</taxon>
        <taxon>Calicophoron</taxon>
    </lineage>
</organism>
<keyword evidence="5" id="KW-0735">Signal-anchor</keyword>
<evidence type="ECO:0000256" key="4">
    <source>
        <dbReference type="ARBA" id="ARBA00022679"/>
    </source>
</evidence>
<evidence type="ECO:0000256" key="5">
    <source>
        <dbReference type="ARBA" id="ARBA00022968"/>
    </source>
</evidence>
<evidence type="ECO:0000256" key="2">
    <source>
        <dbReference type="ARBA" id="ARBA00006351"/>
    </source>
</evidence>
<protein>
    <submittedName>
        <fullName evidence="6">Uncharacterized protein</fullName>
    </submittedName>
</protein>
<dbReference type="Gene3D" id="3.90.550.10">
    <property type="entry name" value="Spore Coat Polysaccharide Biosynthesis Protein SpsA, Chain A"/>
    <property type="match status" value="1"/>
</dbReference>
<dbReference type="GO" id="GO:0016266">
    <property type="term" value="P:protein O-linked glycosylation via N-acetyl-galactosamine"/>
    <property type="evidence" value="ECO:0007669"/>
    <property type="project" value="TreeGrafter"/>
</dbReference>
<proteinExistence type="inferred from homology"/>
<evidence type="ECO:0000256" key="3">
    <source>
        <dbReference type="ARBA" id="ARBA00022676"/>
    </source>
</evidence>
<gene>
    <name evidence="6" type="ORF">CDAUBV1_LOCUS7397</name>
</gene>
<evidence type="ECO:0000313" key="7">
    <source>
        <dbReference type="Proteomes" id="UP001497525"/>
    </source>
</evidence>
<dbReference type="SUPFAM" id="SSF53448">
    <property type="entry name" value="Nucleotide-diphospho-sugar transferases"/>
    <property type="match status" value="1"/>
</dbReference>
<dbReference type="GO" id="GO:0016020">
    <property type="term" value="C:membrane"/>
    <property type="evidence" value="ECO:0007669"/>
    <property type="project" value="UniProtKB-SubCell"/>
</dbReference>
<comment type="caution">
    <text evidence="6">The sequence shown here is derived from an EMBL/GenBank/DDBJ whole genome shotgun (WGS) entry which is preliminary data.</text>
</comment>
<dbReference type="PANTHER" id="PTHR46012:SF2">
    <property type="entry name" value="IP22168P"/>
    <property type="match status" value="1"/>
</dbReference>
<dbReference type="Proteomes" id="UP001497525">
    <property type="component" value="Unassembled WGS sequence"/>
</dbReference>
<evidence type="ECO:0000256" key="1">
    <source>
        <dbReference type="ARBA" id="ARBA00004606"/>
    </source>
</evidence>
<dbReference type="PANTHER" id="PTHR46012">
    <property type="entry name" value="IP22168P"/>
    <property type="match status" value="1"/>
</dbReference>